<dbReference type="Proteomes" id="UP000268016">
    <property type="component" value="Unassembled WGS sequence"/>
</dbReference>
<dbReference type="InterPro" id="IPR012480">
    <property type="entry name" value="Hepar_II_III_C"/>
</dbReference>
<evidence type="ECO:0000256" key="2">
    <source>
        <dbReference type="SAM" id="MobiDB-lite"/>
    </source>
</evidence>
<dbReference type="InterPro" id="IPR008929">
    <property type="entry name" value="Chondroitin_lyas"/>
</dbReference>
<dbReference type="GO" id="GO:0030313">
    <property type="term" value="C:cell envelope"/>
    <property type="evidence" value="ECO:0007669"/>
    <property type="project" value="UniProtKB-SubCell"/>
</dbReference>
<evidence type="ECO:0000313" key="5">
    <source>
        <dbReference type="Proteomes" id="UP000268016"/>
    </source>
</evidence>
<organism evidence="4 5">
    <name type="scientific">Histidinibacterium lentulum</name>
    <dbReference type="NCBI Taxonomy" id="2480588"/>
    <lineage>
        <taxon>Bacteria</taxon>
        <taxon>Pseudomonadati</taxon>
        <taxon>Pseudomonadota</taxon>
        <taxon>Alphaproteobacteria</taxon>
        <taxon>Rhodobacterales</taxon>
        <taxon>Paracoccaceae</taxon>
        <taxon>Histidinibacterium</taxon>
    </lineage>
</organism>
<feature type="domain" description="Heparinase II/III-like C-terminal" evidence="3">
    <location>
        <begin position="323"/>
        <end position="562"/>
    </location>
</feature>
<dbReference type="Gene3D" id="2.70.98.70">
    <property type="match status" value="1"/>
</dbReference>
<gene>
    <name evidence="4" type="ORF">EAT49_05965</name>
</gene>
<evidence type="ECO:0000256" key="1">
    <source>
        <dbReference type="ARBA" id="ARBA00004196"/>
    </source>
</evidence>
<reference evidence="4 5" key="1">
    <citation type="submission" date="2018-10" db="EMBL/GenBank/DDBJ databases">
        <title>Histidinibacterium lentulum gen. nov., sp. nov., a marine bacterium from the culture broth of Picochlorum sp. 122.</title>
        <authorList>
            <person name="Wang G."/>
        </authorList>
    </citation>
    <scope>NUCLEOTIDE SEQUENCE [LARGE SCALE GENOMIC DNA]</scope>
    <source>
        <strain evidence="4 5">B17</strain>
    </source>
</reference>
<dbReference type="GO" id="GO:0016829">
    <property type="term" value="F:lyase activity"/>
    <property type="evidence" value="ECO:0007669"/>
    <property type="project" value="InterPro"/>
</dbReference>
<evidence type="ECO:0000313" key="4">
    <source>
        <dbReference type="EMBL" id="ROU02847.1"/>
    </source>
</evidence>
<proteinExistence type="predicted"/>
<sequence length="592" mass="63550">MKEGEDVPLFEAADVDATRRGTGRFRRLADSTAAWRAARKSRAAGFLRAPEPRLVGDFVQGRRLVSGTGLFASQIVSLGPDQSLWDVTAENDDAAAAMHGFGWLDDLVAAGDGRARLTACAWVRDWDRHFGGGRGPGWTPQLAGRRALRLAAHAQFLLRSQPQKESDRLTRMMSGHAHYLGRRARRADPGLPRFEALAGLVVAGLLLRGHRELAAPGVLALAEHCDEAIEADGGLASRKPSDMLEALLLLNACAETLEDGGFTVPPQVSAARSRLAPALRALRHADGGLARFHGGARTAEGDLDAALAASGVRERPEPERLPAGYARLAAGRTTLIADVSVPPRGAEAQASLLAFELTSGRRPVIVGAGPATGLGMAWHRAAREAASHSGLCLDDRSPGRLTPTGIVPPPSEVQARIIRGDDHLRLESAHDGYRADYGLTHARTLDLALDGRMVAGEDVITTLDERDRAVFEAALARSPFRGVPFDIRFHLHPDVVTEADTDGASVRLRLASGEVWVLSRDGSSGVTLDRSVYMEIGQLRPRPSRQVVLSGFAVAYATRVRWFLAKSQETPVALRDLVQAPFAAEMESEEVP</sequence>
<dbReference type="EMBL" id="RDRB01000003">
    <property type="protein sequence ID" value="ROU02847.1"/>
    <property type="molecule type" value="Genomic_DNA"/>
</dbReference>
<protein>
    <submittedName>
        <fullName evidence="4">Heparinase</fullName>
    </submittedName>
</protein>
<evidence type="ECO:0000259" key="3">
    <source>
        <dbReference type="Pfam" id="PF07940"/>
    </source>
</evidence>
<dbReference type="Gene3D" id="1.50.10.100">
    <property type="entry name" value="Chondroitin AC/alginate lyase"/>
    <property type="match status" value="1"/>
</dbReference>
<feature type="region of interest" description="Disordered" evidence="2">
    <location>
        <begin position="391"/>
        <end position="410"/>
    </location>
</feature>
<comment type="caution">
    <text evidence="4">The sequence shown here is derived from an EMBL/GenBank/DDBJ whole genome shotgun (WGS) entry which is preliminary data.</text>
</comment>
<keyword evidence="5" id="KW-1185">Reference proteome</keyword>
<dbReference type="AlphaFoldDB" id="A0A3N2R618"/>
<accession>A0A3N2R618</accession>
<name>A0A3N2R618_9RHOB</name>
<comment type="subcellular location">
    <subcellularLocation>
        <location evidence="1">Cell envelope</location>
    </subcellularLocation>
</comment>
<dbReference type="Pfam" id="PF07940">
    <property type="entry name" value="Hepar_II_III_C"/>
    <property type="match status" value="1"/>
</dbReference>
<dbReference type="OrthoDB" id="9787373at2"/>